<dbReference type="KEGG" id="pvw:HU752_002520"/>
<evidence type="ECO:0000259" key="1">
    <source>
        <dbReference type="Pfam" id="PF18735"/>
    </source>
</evidence>
<reference evidence="2 3" key="2">
    <citation type="journal article" date="2021" name="Microorganisms">
        <title>The Ever-Expanding Pseudomonas Genus: Description of 43 New Species and Partition of the Pseudomonas putida Group.</title>
        <authorList>
            <person name="Girard L."/>
            <person name="Lood C."/>
            <person name="Hofte M."/>
            <person name="Vandamme P."/>
            <person name="Rokni-Zadeh H."/>
            <person name="van Noort V."/>
            <person name="Lavigne R."/>
            <person name="De Mot R."/>
        </authorList>
    </citation>
    <scope>NUCLEOTIDE SEQUENCE [LARGE SCALE GENOMIC DNA]</scope>
    <source>
        <strain evidence="2 3">RW8P3</strain>
    </source>
</reference>
<evidence type="ECO:0000313" key="3">
    <source>
        <dbReference type="Proteomes" id="UP000634530"/>
    </source>
</evidence>
<sequence>MDNNFIATDDFLSSLETIEEVALSLSTPAALKPNQLACTNAISCSVIVLLSGYFESYLKNIVKDYIEAINNLNKPISQIPVTMRLKHYSGGADALVNASKKDKKLKSTNISEDLARRLGSLDQPKYYLAWESFANTKSNPGTETVTTLLSGLEIEKAWNSIDDLNKSHGRLDLFLTSFIEMRNVCAHTGRHHTPPSGADLIDYVEKFKSLAECIDMVIGLRLANFA</sequence>
<feature type="domain" description="RiboL-PSP-HEPN" evidence="1">
    <location>
        <begin position="45"/>
        <end position="215"/>
    </location>
</feature>
<reference evidence="2 3" key="1">
    <citation type="journal article" date="2020" name="Microorganisms">
        <title>Reliable Identification of Environmental Pseudomonas Isolates Using the rpoD Gene.</title>
        <authorList>
            <consortium name="The Broad Institute Genome Sequencing Platform"/>
            <person name="Girard L."/>
            <person name="Lood C."/>
            <person name="Rokni-Zadeh H."/>
            <person name="van Noort V."/>
            <person name="Lavigne R."/>
            <person name="De Mot R."/>
        </authorList>
    </citation>
    <scope>NUCLEOTIDE SEQUENCE [LARGE SCALE GENOMIC DNA]</scope>
    <source>
        <strain evidence="2 3">RW8P3</strain>
    </source>
</reference>
<dbReference type="RefSeq" id="WP_186683803.1">
    <property type="nucleotide sequence ID" value="NZ_CP077093.1"/>
</dbReference>
<organism evidence="2 3">
    <name type="scientific">Pseudomonas vanderleydeniana</name>
    <dbReference type="NCBI Taxonomy" id="2745495"/>
    <lineage>
        <taxon>Bacteria</taxon>
        <taxon>Pseudomonadati</taxon>
        <taxon>Pseudomonadota</taxon>
        <taxon>Gammaproteobacteria</taxon>
        <taxon>Pseudomonadales</taxon>
        <taxon>Pseudomonadaceae</taxon>
        <taxon>Pseudomonas</taxon>
    </lineage>
</organism>
<dbReference type="EMBL" id="CP077093">
    <property type="protein sequence ID" value="QXI28855.1"/>
    <property type="molecule type" value="Genomic_DNA"/>
</dbReference>
<accession>A0A9E6PME5</accession>
<protein>
    <recommendedName>
        <fullName evidence="1">RiboL-PSP-HEPN domain-containing protein</fullName>
    </recommendedName>
</protein>
<dbReference type="AlphaFoldDB" id="A0A9E6PME5"/>
<dbReference type="Proteomes" id="UP000634530">
    <property type="component" value="Chromosome"/>
</dbReference>
<dbReference type="Pfam" id="PF18735">
    <property type="entry name" value="HEPN_RiboL-PSP"/>
    <property type="match status" value="1"/>
</dbReference>
<evidence type="ECO:0000313" key="2">
    <source>
        <dbReference type="EMBL" id="QXI28855.1"/>
    </source>
</evidence>
<dbReference type="InterPro" id="IPR041519">
    <property type="entry name" value="HEPN_RiboL-PSP"/>
</dbReference>
<name>A0A9E6PME5_9PSED</name>
<keyword evidence="3" id="KW-1185">Reference proteome</keyword>
<proteinExistence type="predicted"/>
<gene>
    <name evidence="2" type="ORF">HU752_002520</name>
</gene>